<keyword evidence="5 6" id="KW-0472">Membrane</keyword>
<dbReference type="InterPro" id="IPR023214">
    <property type="entry name" value="HAD_sf"/>
</dbReference>
<evidence type="ECO:0000313" key="9">
    <source>
        <dbReference type="Proteomes" id="UP000027982"/>
    </source>
</evidence>
<dbReference type="InterPro" id="IPR036412">
    <property type="entry name" value="HAD-like_sf"/>
</dbReference>
<keyword evidence="4 6" id="KW-1133">Transmembrane helix</keyword>
<feature type="transmembrane region" description="Helical" evidence="6">
    <location>
        <begin position="265"/>
        <end position="285"/>
    </location>
</feature>
<dbReference type="HOGENOM" id="CLU_764503_0_0_0"/>
<dbReference type="AlphaFoldDB" id="A0A068NLS0"/>
<evidence type="ECO:0000256" key="4">
    <source>
        <dbReference type="ARBA" id="ARBA00022989"/>
    </source>
</evidence>
<reference evidence="8 9" key="1">
    <citation type="journal article" date="2014" name="PLoS ONE">
        <title>The first complete genome sequence of the class fimbriimonadia in the phylum armatimonadetes.</title>
        <authorList>
            <person name="Hu Z.Y."/>
            <person name="Wang Y.Z."/>
            <person name="Im W.T."/>
            <person name="Wang S.Y."/>
            <person name="Zhao G.P."/>
            <person name="Zheng H.J."/>
            <person name="Quan Z.X."/>
        </authorList>
    </citation>
    <scope>NUCLEOTIDE SEQUENCE [LARGE SCALE GENOMIC DNA]</scope>
    <source>
        <strain evidence="8">Gsoil 348</strain>
    </source>
</reference>
<dbReference type="InterPro" id="IPR051401">
    <property type="entry name" value="GtrA_CellWall_Glycosyl"/>
</dbReference>
<evidence type="ECO:0000256" key="3">
    <source>
        <dbReference type="ARBA" id="ARBA00022692"/>
    </source>
</evidence>
<dbReference type="InterPro" id="IPR010021">
    <property type="entry name" value="PGPP1/Gep4"/>
</dbReference>
<dbReference type="Proteomes" id="UP000027982">
    <property type="component" value="Chromosome"/>
</dbReference>
<dbReference type="PANTHER" id="PTHR38459">
    <property type="entry name" value="PROPHAGE BACTOPRENOL-LINKED GLUCOSE TRANSLOCASE HOMOLOG"/>
    <property type="match status" value="1"/>
</dbReference>
<dbReference type="NCBIfam" id="TIGR01668">
    <property type="entry name" value="YqeG_hyp_ppase"/>
    <property type="match status" value="1"/>
</dbReference>
<evidence type="ECO:0000313" key="8">
    <source>
        <dbReference type="EMBL" id="AIE84421.1"/>
    </source>
</evidence>
<dbReference type="GO" id="GO:0000271">
    <property type="term" value="P:polysaccharide biosynthetic process"/>
    <property type="evidence" value="ECO:0007669"/>
    <property type="project" value="InterPro"/>
</dbReference>
<dbReference type="GO" id="GO:0005886">
    <property type="term" value="C:plasma membrane"/>
    <property type="evidence" value="ECO:0007669"/>
    <property type="project" value="TreeGrafter"/>
</dbReference>
<dbReference type="NCBIfam" id="TIGR01662">
    <property type="entry name" value="HAD-SF-IIIA"/>
    <property type="match status" value="1"/>
</dbReference>
<dbReference type="InterPro" id="IPR007267">
    <property type="entry name" value="GtrA_DPMS_TM"/>
</dbReference>
<evidence type="ECO:0000259" key="7">
    <source>
        <dbReference type="Pfam" id="PF04138"/>
    </source>
</evidence>
<sequence length="362" mass="41199">MSRWQSGDFDRERISDFFHPFTPAHAADSLEQVDLQRLWDRGKRLILLDVDNTLVEWKGENFAPAVVEWLEKAKGMGFTLCILSNTRRVERLMRITQLLGVETVRGRFKPSRAMYRLALIKFHKKPEEAIMIGDQMMTDILGANRAGIDAIWVRKMASKEFGPTRINRFIEGLLTGPIYKSLITPLDEHGNAAEVTKPLRERSVYHQFVKFAIVGATSFAVDLAIKFFLIRYVHAGNQLLSEQVGHTLRTDFPGLFSFARDDQGAAAPILGFIASLFAMFNSFVWNRLWTFEVRGKEERLKQMKRFYAVSLVGLVINNVVFTLFFNIIPGHRGVSLAVANALGAVVAAAWNFYGSRRYAFKQ</sequence>
<accession>A0A068NLS0</accession>
<feature type="transmembrane region" description="Helical" evidence="6">
    <location>
        <begin position="334"/>
        <end position="353"/>
    </location>
</feature>
<dbReference type="KEGG" id="fgi:OP10G_1053"/>
<feature type="transmembrane region" description="Helical" evidence="6">
    <location>
        <begin position="208"/>
        <end position="230"/>
    </location>
</feature>
<dbReference type="Pfam" id="PF04138">
    <property type="entry name" value="GtrA_DPMS_TM"/>
    <property type="match status" value="1"/>
</dbReference>
<evidence type="ECO:0000256" key="1">
    <source>
        <dbReference type="ARBA" id="ARBA00004141"/>
    </source>
</evidence>
<dbReference type="RefSeq" id="WP_025226941.1">
    <property type="nucleotide sequence ID" value="NZ_CP007139.1"/>
</dbReference>
<dbReference type="eggNOG" id="COG2179">
    <property type="taxonomic scope" value="Bacteria"/>
</dbReference>
<dbReference type="Pfam" id="PF13242">
    <property type="entry name" value="Hydrolase_like"/>
    <property type="match status" value="1"/>
</dbReference>
<organism evidence="8 9">
    <name type="scientific">Fimbriimonas ginsengisoli Gsoil 348</name>
    <dbReference type="NCBI Taxonomy" id="661478"/>
    <lineage>
        <taxon>Bacteria</taxon>
        <taxon>Bacillati</taxon>
        <taxon>Armatimonadota</taxon>
        <taxon>Fimbriimonadia</taxon>
        <taxon>Fimbriimonadales</taxon>
        <taxon>Fimbriimonadaceae</taxon>
        <taxon>Fimbriimonas</taxon>
    </lineage>
</organism>
<comment type="similarity">
    <text evidence="2">Belongs to the GtrA family.</text>
</comment>
<dbReference type="PANTHER" id="PTHR38459:SF1">
    <property type="entry name" value="PROPHAGE BACTOPRENOL-LINKED GLUCOSE TRANSLOCASE HOMOLOG"/>
    <property type="match status" value="1"/>
</dbReference>
<evidence type="ECO:0000256" key="6">
    <source>
        <dbReference type="SAM" id="Phobius"/>
    </source>
</evidence>
<dbReference type="GO" id="GO:0008962">
    <property type="term" value="F:phosphatidylglycerophosphatase activity"/>
    <property type="evidence" value="ECO:0007669"/>
    <property type="project" value="InterPro"/>
</dbReference>
<dbReference type="SUPFAM" id="SSF56784">
    <property type="entry name" value="HAD-like"/>
    <property type="match status" value="1"/>
</dbReference>
<dbReference type="Gene3D" id="3.40.50.1000">
    <property type="entry name" value="HAD superfamily/HAD-like"/>
    <property type="match status" value="1"/>
</dbReference>
<protein>
    <submittedName>
        <fullName evidence="8">HAD superfamily (Subfamily IIIA) phosphatase, TIGR01668</fullName>
    </submittedName>
</protein>
<name>A0A068NLS0_FIMGI</name>
<keyword evidence="9" id="KW-1185">Reference proteome</keyword>
<comment type="subcellular location">
    <subcellularLocation>
        <location evidence="1">Membrane</location>
        <topology evidence="1">Multi-pass membrane protein</topology>
    </subcellularLocation>
</comment>
<dbReference type="OrthoDB" id="9787572at2"/>
<evidence type="ECO:0000256" key="5">
    <source>
        <dbReference type="ARBA" id="ARBA00023136"/>
    </source>
</evidence>
<proteinExistence type="inferred from homology"/>
<feature type="transmembrane region" description="Helical" evidence="6">
    <location>
        <begin position="306"/>
        <end position="328"/>
    </location>
</feature>
<evidence type="ECO:0000256" key="2">
    <source>
        <dbReference type="ARBA" id="ARBA00009399"/>
    </source>
</evidence>
<dbReference type="InterPro" id="IPR006549">
    <property type="entry name" value="HAD-SF_hydro_IIIA"/>
</dbReference>
<dbReference type="InterPro" id="IPR006439">
    <property type="entry name" value="HAD-SF_hydro_IA"/>
</dbReference>
<keyword evidence="3 6" id="KW-0812">Transmembrane</keyword>
<dbReference type="eggNOG" id="COG2246">
    <property type="taxonomic scope" value="Bacteria"/>
</dbReference>
<dbReference type="STRING" id="661478.OP10G_1053"/>
<dbReference type="EMBL" id="CP007139">
    <property type="protein sequence ID" value="AIE84421.1"/>
    <property type="molecule type" value="Genomic_DNA"/>
</dbReference>
<gene>
    <name evidence="8" type="ORF">OP10G_1053</name>
</gene>
<feature type="domain" description="GtrA/DPMS transmembrane" evidence="7">
    <location>
        <begin position="271"/>
        <end position="360"/>
    </location>
</feature>
<dbReference type="NCBIfam" id="TIGR01509">
    <property type="entry name" value="HAD-SF-IA-v3"/>
    <property type="match status" value="1"/>
</dbReference>